<reference evidence="2 3" key="1">
    <citation type="submission" date="2018-07" db="EMBL/GenBank/DDBJ databases">
        <title>Crenobacter cavernae sp. nov., isolated from a karst cave.</title>
        <authorList>
            <person name="Zhu H."/>
        </authorList>
    </citation>
    <scope>NUCLEOTIDE SEQUENCE [LARGE SCALE GENOMIC DNA]</scope>
    <source>
        <strain evidence="2 3">K1W11S-77</strain>
    </source>
</reference>
<name>A0A345YA20_9NEIS</name>
<dbReference type="SUPFAM" id="SSF56349">
    <property type="entry name" value="DNA breaking-rejoining enzymes"/>
    <property type="match status" value="1"/>
</dbReference>
<dbReference type="AlphaFoldDB" id="A0A345YA20"/>
<dbReference type="GO" id="GO:0003677">
    <property type="term" value="F:DNA binding"/>
    <property type="evidence" value="ECO:0007669"/>
    <property type="project" value="InterPro"/>
</dbReference>
<dbReference type="Gene3D" id="1.10.443.10">
    <property type="entry name" value="Intergrase catalytic core"/>
    <property type="match status" value="1"/>
</dbReference>
<evidence type="ECO:0000313" key="3">
    <source>
        <dbReference type="Proteomes" id="UP000254537"/>
    </source>
</evidence>
<accession>A0A345YA20</accession>
<dbReference type="InterPro" id="IPR013762">
    <property type="entry name" value="Integrase-like_cat_sf"/>
</dbReference>
<gene>
    <name evidence="2" type="ORF">DWG20_00260</name>
</gene>
<proteinExistence type="predicted"/>
<evidence type="ECO:0000313" key="2">
    <source>
        <dbReference type="EMBL" id="AXK40772.1"/>
    </source>
</evidence>
<dbReference type="EMBL" id="CP031337">
    <property type="protein sequence ID" value="AXK40772.1"/>
    <property type="molecule type" value="Genomic_DNA"/>
</dbReference>
<dbReference type="GO" id="GO:0006310">
    <property type="term" value="P:DNA recombination"/>
    <property type="evidence" value="ECO:0007669"/>
    <property type="project" value="UniProtKB-KW"/>
</dbReference>
<evidence type="ECO:0008006" key="4">
    <source>
        <dbReference type="Google" id="ProtNLM"/>
    </source>
</evidence>
<protein>
    <recommendedName>
        <fullName evidence="4">Tyr recombinase domain-containing protein</fullName>
    </recommendedName>
</protein>
<sequence length="126" mass="14412">MQPSAWQDLERYLFIYRPKLLRFPSDLVFLTRLEKGSTHHRPWAELSAKVRELTAKYIPQCSGFRAHAFRHIVATSILKAEGGTHKTAARVLNDRVATIEKHYDGLTSNDGAMEMGRLLGPQFSRM</sequence>
<organism evidence="2 3">
    <name type="scientific">Crenobacter cavernae</name>
    <dbReference type="NCBI Taxonomy" id="2290923"/>
    <lineage>
        <taxon>Bacteria</taxon>
        <taxon>Pseudomonadati</taxon>
        <taxon>Pseudomonadota</taxon>
        <taxon>Betaproteobacteria</taxon>
        <taxon>Neisseriales</taxon>
        <taxon>Neisseriaceae</taxon>
        <taxon>Crenobacter</taxon>
    </lineage>
</organism>
<dbReference type="Proteomes" id="UP000254537">
    <property type="component" value="Chromosome"/>
</dbReference>
<dbReference type="GO" id="GO:0015074">
    <property type="term" value="P:DNA integration"/>
    <property type="evidence" value="ECO:0007669"/>
    <property type="project" value="InterPro"/>
</dbReference>
<evidence type="ECO:0000256" key="1">
    <source>
        <dbReference type="ARBA" id="ARBA00023172"/>
    </source>
</evidence>
<keyword evidence="1" id="KW-0233">DNA recombination</keyword>
<dbReference type="InterPro" id="IPR011010">
    <property type="entry name" value="DNA_brk_join_enz"/>
</dbReference>
<dbReference type="OrthoDB" id="58521at2"/>
<dbReference type="KEGG" id="ccah:DWG20_00260"/>